<evidence type="ECO:0000256" key="1">
    <source>
        <dbReference type="ARBA" id="ARBA00010835"/>
    </source>
</evidence>
<dbReference type="Pfam" id="PF03462">
    <property type="entry name" value="PCRF"/>
    <property type="match status" value="1"/>
</dbReference>
<comment type="subcellular location">
    <subcellularLocation>
        <location evidence="4">Cytoplasm</location>
    </subcellularLocation>
</comment>
<dbReference type="InterPro" id="IPR005139">
    <property type="entry name" value="PCRF"/>
</dbReference>
<comment type="PTM">
    <text evidence="4">Methylated by PrmC. Methylation increases the termination efficiency of RF2.</text>
</comment>
<accession>A0A1G2R7K7</accession>
<sequence length="335" mass="38020">MTAPNFWQDREKSRKITQELAGLKEEVAYEEVLQKEIAELKELAKMAGEDTALRGEIEEKLGSAGKKIEREEFKVFLSGKYDRGNAVLSIYSGAGGQDAQDWAAMLLRMYERYCAYKGFKSKVLHTAFGEPSPEGYIGIKSVTMEVRGPYGYGLLRGENGVHRLVRISPFSAQKLRHTSFARVEVLPQFSKDEIAKEIEIRPEDLRIDTFRASGPGGQYVNRRESAIRITHLPSGITVSCQSERLQGQNRETAMQLLYARIYQTKLQEKTKEQAKLRGKSISAEWGSQIRSYILQPYKLVKDLRTKVETSDVEGVLDGKLDNFIEEEIKIIKPET</sequence>
<dbReference type="FunFam" id="3.30.160.20:FF:000004">
    <property type="entry name" value="Peptide chain release factor 1"/>
    <property type="match status" value="1"/>
</dbReference>
<proteinExistence type="inferred from homology"/>
<keyword evidence="3 4" id="KW-0648">Protein biosynthesis</keyword>
<dbReference type="NCBIfam" id="TIGR00020">
    <property type="entry name" value="prfB"/>
    <property type="match status" value="1"/>
</dbReference>
<evidence type="ECO:0000256" key="2">
    <source>
        <dbReference type="ARBA" id="ARBA00022481"/>
    </source>
</evidence>
<evidence type="ECO:0000256" key="4">
    <source>
        <dbReference type="HAMAP-Rule" id="MF_00094"/>
    </source>
</evidence>
<keyword evidence="4" id="KW-0963">Cytoplasm</keyword>
<evidence type="ECO:0000313" key="8">
    <source>
        <dbReference type="Proteomes" id="UP000179258"/>
    </source>
</evidence>
<comment type="function">
    <text evidence="4">Peptide chain release factor 2 directs the termination of translation in response to the peptide chain termination codons UGA and UAA.</text>
</comment>
<dbReference type="AlphaFoldDB" id="A0A1G2R7K7"/>
<evidence type="ECO:0000313" key="7">
    <source>
        <dbReference type="EMBL" id="OHA68803.1"/>
    </source>
</evidence>
<dbReference type="Proteomes" id="UP000179258">
    <property type="component" value="Unassembled WGS sequence"/>
</dbReference>
<gene>
    <name evidence="4" type="primary">prfB</name>
    <name evidence="7" type="ORF">A3D59_02200</name>
</gene>
<dbReference type="Gene3D" id="3.30.70.1660">
    <property type="match status" value="1"/>
</dbReference>
<comment type="caution">
    <text evidence="7">The sequence shown here is derived from an EMBL/GenBank/DDBJ whole genome shotgun (WGS) entry which is preliminary data.</text>
</comment>
<dbReference type="GO" id="GO:0016149">
    <property type="term" value="F:translation release factor activity, codon specific"/>
    <property type="evidence" value="ECO:0007669"/>
    <property type="project" value="UniProtKB-UniRule"/>
</dbReference>
<dbReference type="Gene3D" id="3.30.160.20">
    <property type="match status" value="1"/>
</dbReference>
<dbReference type="PANTHER" id="PTHR43116">
    <property type="entry name" value="PEPTIDE CHAIN RELEASE FACTOR 2"/>
    <property type="match status" value="1"/>
</dbReference>
<dbReference type="SUPFAM" id="SSF75620">
    <property type="entry name" value="Release factor"/>
    <property type="match status" value="1"/>
</dbReference>
<keyword evidence="2 4" id="KW-0488">Methylation</keyword>
<dbReference type="HAMAP" id="MF_00094">
    <property type="entry name" value="Rel_fac_2"/>
    <property type="match status" value="1"/>
</dbReference>
<feature type="modified residue" description="N5-methylglutamine" evidence="4">
    <location>
        <position position="218"/>
    </location>
</feature>
<dbReference type="EMBL" id="MHTX01000007">
    <property type="protein sequence ID" value="OHA68803.1"/>
    <property type="molecule type" value="Genomic_DNA"/>
</dbReference>
<evidence type="ECO:0000259" key="6">
    <source>
        <dbReference type="PROSITE" id="PS00745"/>
    </source>
</evidence>
<dbReference type="PROSITE" id="PS00745">
    <property type="entry name" value="RF_PROK_I"/>
    <property type="match status" value="1"/>
</dbReference>
<organism evidence="7 8">
    <name type="scientific">Candidatus Wildermuthbacteria bacterium RIFCSPHIGHO2_02_FULL_47_17</name>
    <dbReference type="NCBI Taxonomy" id="1802452"/>
    <lineage>
        <taxon>Bacteria</taxon>
        <taxon>Candidatus Wildermuthiibacteriota</taxon>
    </lineage>
</organism>
<dbReference type="GO" id="GO:0005737">
    <property type="term" value="C:cytoplasm"/>
    <property type="evidence" value="ECO:0007669"/>
    <property type="project" value="UniProtKB-SubCell"/>
</dbReference>
<dbReference type="InterPro" id="IPR045853">
    <property type="entry name" value="Pep_chain_release_fac_I_sf"/>
</dbReference>
<dbReference type="SMART" id="SM00937">
    <property type="entry name" value="PCRF"/>
    <property type="match status" value="1"/>
</dbReference>
<dbReference type="InterPro" id="IPR004374">
    <property type="entry name" value="PrfB"/>
</dbReference>
<reference evidence="7 8" key="1">
    <citation type="journal article" date="2016" name="Nat. Commun.">
        <title>Thousands of microbial genomes shed light on interconnected biogeochemical processes in an aquifer system.</title>
        <authorList>
            <person name="Anantharaman K."/>
            <person name="Brown C.T."/>
            <person name="Hug L.A."/>
            <person name="Sharon I."/>
            <person name="Castelle C.J."/>
            <person name="Probst A.J."/>
            <person name="Thomas B.C."/>
            <person name="Singh A."/>
            <person name="Wilkins M.J."/>
            <person name="Karaoz U."/>
            <person name="Brodie E.L."/>
            <person name="Williams K.H."/>
            <person name="Hubbard S.S."/>
            <person name="Banfield J.F."/>
        </authorList>
    </citation>
    <scope>NUCLEOTIDE SEQUENCE [LARGE SCALE GENOMIC DNA]</scope>
</reference>
<comment type="similarity">
    <text evidence="1 4">Belongs to the prokaryotic/mitochondrial release factor family.</text>
</comment>
<name>A0A1G2R7K7_9BACT</name>
<protein>
    <recommendedName>
        <fullName evidence="4 5">Peptide chain release factor 2</fullName>
        <shortName evidence="4">RF-2</shortName>
    </recommendedName>
</protein>
<evidence type="ECO:0000256" key="3">
    <source>
        <dbReference type="ARBA" id="ARBA00022917"/>
    </source>
</evidence>
<dbReference type="Pfam" id="PF00472">
    <property type="entry name" value="RF-1"/>
    <property type="match status" value="1"/>
</dbReference>
<dbReference type="PANTHER" id="PTHR43116:SF3">
    <property type="entry name" value="CLASS I PEPTIDE CHAIN RELEASE FACTOR"/>
    <property type="match status" value="1"/>
</dbReference>
<dbReference type="InterPro" id="IPR000352">
    <property type="entry name" value="Pep_chain_release_fac_I"/>
</dbReference>
<evidence type="ECO:0000256" key="5">
    <source>
        <dbReference type="NCBIfam" id="TIGR00020"/>
    </source>
</evidence>
<feature type="domain" description="Prokaryotic-type class I peptide chain release factors" evidence="6">
    <location>
        <begin position="211"/>
        <end position="227"/>
    </location>
</feature>
<dbReference type="Gene3D" id="1.20.58.410">
    <property type="entry name" value="Release factor"/>
    <property type="match status" value="1"/>
</dbReference>